<dbReference type="RefSeq" id="WP_303593049.1">
    <property type="nucleotide sequence ID" value="NZ_JAUORK010000004.1"/>
</dbReference>
<organism evidence="5 6">
    <name type="scientific">Cobetia amphilecti</name>
    <dbReference type="NCBI Taxonomy" id="1055104"/>
    <lineage>
        <taxon>Bacteria</taxon>
        <taxon>Pseudomonadati</taxon>
        <taxon>Pseudomonadota</taxon>
        <taxon>Gammaproteobacteria</taxon>
        <taxon>Oceanospirillales</taxon>
        <taxon>Halomonadaceae</taxon>
        <taxon>Cobetia</taxon>
    </lineage>
</organism>
<dbReference type="Proteomes" id="UP001170481">
    <property type="component" value="Unassembled WGS sequence"/>
</dbReference>
<evidence type="ECO:0000256" key="1">
    <source>
        <dbReference type="ARBA" id="ARBA00023015"/>
    </source>
</evidence>
<dbReference type="Gene3D" id="1.10.260.40">
    <property type="entry name" value="lambda repressor-like DNA-binding domains"/>
    <property type="match status" value="1"/>
</dbReference>
<proteinExistence type="predicted"/>
<comment type="caution">
    <text evidence="5">The sequence shown here is derived from an EMBL/GenBank/DDBJ whole genome shotgun (WGS) entry which is preliminary data.</text>
</comment>
<evidence type="ECO:0000313" key="6">
    <source>
        <dbReference type="Proteomes" id="UP001170481"/>
    </source>
</evidence>
<dbReference type="InterPro" id="IPR010982">
    <property type="entry name" value="Lambda_DNA-bd_dom_sf"/>
</dbReference>
<evidence type="ECO:0000256" key="3">
    <source>
        <dbReference type="ARBA" id="ARBA00023163"/>
    </source>
</evidence>
<dbReference type="Pfam" id="PF13377">
    <property type="entry name" value="Peripla_BP_3"/>
    <property type="match status" value="1"/>
</dbReference>
<keyword evidence="3" id="KW-0804">Transcription</keyword>
<dbReference type="PROSITE" id="PS00356">
    <property type="entry name" value="HTH_LACI_1"/>
    <property type="match status" value="1"/>
</dbReference>
<dbReference type="GO" id="GO:0003700">
    <property type="term" value="F:DNA-binding transcription factor activity"/>
    <property type="evidence" value="ECO:0007669"/>
    <property type="project" value="TreeGrafter"/>
</dbReference>
<dbReference type="CDD" id="cd01392">
    <property type="entry name" value="HTH_LacI"/>
    <property type="match status" value="1"/>
</dbReference>
<feature type="domain" description="HTH lacI-type" evidence="4">
    <location>
        <begin position="13"/>
        <end position="67"/>
    </location>
</feature>
<dbReference type="SUPFAM" id="SSF47413">
    <property type="entry name" value="lambda repressor-like DNA-binding domains"/>
    <property type="match status" value="1"/>
</dbReference>
<dbReference type="Pfam" id="PF00356">
    <property type="entry name" value="LacI"/>
    <property type="match status" value="1"/>
</dbReference>
<evidence type="ECO:0000259" key="4">
    <source>
        <dbReference type="PROSITE" id="PS50932"/>
    </source>
</evidence>
<dbReference type="SUPFAM" id="SSF53822">
    <property type="entry name" value="Periplasmic binding protein-like I"/>
    <property type="match status" value="1"/>
</dbReference>
<dbReference type="Gene3D" id="3.40.50.2300">
    <property type="match status" value="2"/>
</dbReference>
<name>A0AAP4WUU8_9GAMM</name>
<dbReference type="SMART" id="SM00354">
    <property type="entry name" value="HTH_LACI"/>
    <property type="match status" value="1"/>
</dbReference>
<keyword evidence="1" id="KW-0805">Transcription regulation</keyword>
<dbReference type="PROSITE" id="PS50932">
    <property type="entry name" value="HTH_LACI_2"/>
    <property type="match status" value="1"/>
</dbReference>
<accession>A0AAP4WUU8</accession>
<sequence length="343" mass="37605">MKKSEDISSSKRVTITEVAKEANVSIAAVSRAMNPEGSSSPEMRSRILAVAERMGYKPNRLARGIKSQSSLIGILVTNFENPVYLAILSEFSAAIQRHNCHTLLINVNTEKSISEAVSLVMEYHVDALIVTSASVPPELVEACAKQNTPVAIFGRDGEDSGACVVTCDDVEMGRMAADHLIDLGYRRLAYVGASTKEQATLDRKRGFIERLEQRGLTLHGVGEGHRHSYDAGYEATCELFAEAEVIPDSIFYFDDIMACGGMDAIRHEFSHRIPQDIGIVGVDDIRFASSISYDLTTICQPFTEMVNKTVSLLFARIKQGGMAPSRVIMPCQITQRGSTRHVN</sequence>
<dbReference type="CDD" id="cd06278">
    <property type="entry name" value="PBP1_LacI-like"/>
    <property type="match status" value="1"/>
</dbReference>
<dbReference type="PANTHER" id="PTHR30146:SF109">
    <property type="entry name" value="HTH-TYPE TRANSCRIPTIONAL REGULATOR GALS"/>
    <property type="match status" value="1"/>
</dbReference>
<dbReference type="PANTHER" id="PTHR30146">
    <property type="entry name" value="LACI-RELATED TRANSCRIPTIONAL REPRESSOR"/>
    <property type="match status" value="1"/>
</dbReference>
<protein>
    <submittedName>
        <fullName evidence="5">LacI family DNA-binding transcriptional regulator</fullName>
    </submittedName>
</protein>
<dbReference type="InterPro" id="IPR000843">
    <property type="entry name" value="HTH_LacI"/>
</dbReference>
<dbReference type="GO" id="GO:0000976">
    <property type="term" value="F:transcription cis-regulatory region binding"/>
    <property type="evidence" value="ECO:0007669"/>
    <property type="project" value="TreeGrafter"/>
</dbReference>
<keyword evidence="2 5" id="KW-0238">DNA-binding</keyword>
<dbReference type="InterPro" id="IPR028082">
    <property type="entry name" value="Peripla_BP_I"/>
</dbReference>
<evidence type="ECO:0000313" key="5">
    <source>
        <dbReference type="EMBL" id="MDO6671405.1"/>
    </source>
</evidence>
<dbReference type="InterPro" id="IPR046335">
    <property type="entry name" value="LacI/GalR-like_sensor"/>
</dbReference>
<evidence type="ECO:0000256" key="2">
    <source>
        <dbReference type="ARBA" id="ARBA00023125"/>
    </source>
</evidence>
<reference evidence="5" key="1">
    <citation type="submission" date="2023-07" db="EMBL/GenBank/DDBJ databases">
        <title>Genome content predicts the carbon catabolic preferences of heterotrophic bacteria.</title>
        <authorList>
            <person name="Gralka M."/>
        </authorList>
    </citation>
    <scope>NUCLEOTIDE SEQUENCE</scope>
    <source>
        <strain evidence="5">C2R13</strain>
    </source>
</reference>
<dbReference type="AlphaFoldDB" id="A0AAP4WUU8"/>
<gene>
    <name evidence="5" type="ORF">Q4535_04660</name>
</gene>
<dbReference type="EMBL" id="JAUORK010000004">
    <property type="protein sequence ID" value="MDO6671405.1"/>
    <property type="molecule type" value="Genomic_DNA"/>
</dbReference>